<evidence type="ECO:0000256" key="2">
    <source>
        <dbReference type="ARBA" id="ARBA00023315"/>
    </source>
</evidence>
<dbReference type="Gene3D" id="3.40.630.30">
    <property type="match status" value="1"/>
</dbReference>
<evidence type="ECO:0000256" key="1">
    <source>
        <dbReference type="ARBA" id="ARBA00022679"/>
    </source>
</evidence>
<dbReference type="InterPro" id="IPR016181">
    <property type="entry name" value="Acyl_CoA_acyltransferase"/>
</dbReference>
<dbReference type="CDD" id="cd04301">
    <property type="entry name" value="NAT_SF"/>
    <property type="match status" value="1"/>
</dbReference>
<keyword evidence="2" id="KW-0012">Acyltransferase</keyword>
<keyword evidence="1" id="KW-0808">Transferase</keyword>
<keyword evidence="5" id="KW-1185">Reference proteome</keyword>
<dbReference type="Proteomes" id="UP000030520">
    <property type="component" value="Unassembled WGS sequence"/>
</dbReference>
<feature type="domain" description="N-acetyltransferase" evidence="3">
    <location>
        <begin position="4"/>
        <end position="159"/>
    </location>
</feature>
<dbReference type="SUPFAM" id="SSF55729">
    <property type="entry name" value="Acyl-CoA N-acyltransferases (Nat)"/>
    <property type="match status" value="1"/>
</dbReference>
<evidence type="ECO:0000313" key="4">
    <source>
        <dbReference type="EMBL" id="KHA62468.1"/>
    </source>
</evidence>
<dbReference type="InterPro" id="IPR050680">
    <property type="entry name" value="YpeA/RimI_acetyltransf"/>
</dbReference>
<accession>A0ABR4YG69</accession>
<proteinExistence type="predicted"/>
<dbReference type="RefSeq" id="WP_038212067.1">
    <property type="nucleotide sequence ID" value="NZ_JRWM01000002.1"/>
</dbReference>
<dbReference type="InterPro" id="IPR000182">
    <property type="entry name" value="GNAT_dom"/>
</dbReference>
<organism evidence="4 5">
    <name type="scientific">Vibrio variabilis</name>
    <dbReference type="NCBI Taxonomy" id="990271"/>
    <lineage>
        <taxon>Bacteria</taxon>
        <taxon>Pseudomonadati</taxon>
        <taxon>Pseudomonadota</taxon>
        <taxon>Gammaproteobacteria</taxon>
        <taxon>Vibrionales</taxon>
        <taxon>Vibrionaceae</taxon>
        <taxon>Vibrio</taxon>
    </lineage>
</organism>
<reference evidence="4 5" key="1">
    <citation type="submission" date="2014-10" db="EMBL/GenBank/DDBJ databases">
        <title>Genome sequencing of Vibrio variabilis T01.</title>
        <authorList>
            <person name="Chan K.-G."/>
            <person name="Mohamad N.I."/>
        </authorList>
    </citation>
    <scope>NUCLEOTIDE SEQUENCE [LARGE SCALE GENOMIC DNA]</scope>
    <source>
        <strain evidence="4 5">T01</strain>
    </source>
</reference>
<dbReference type="PANTHER" id="PTHR43420">
    <property type="entry name" value="ACETYLTRANSFERASE"/>
    <property type="match status" value="1"/>
</dbReference>
<sequence>MQRLSIRAANQNDLEQLNELMYLLHDEHHQQSPEFFKTADDIEQEKSIARYLDNPECLVFVAVQEANIVGFITGHFCELVSTVSKPVQMGSIDELYVVQSQRQNGVARALCQTIEKRFEEYGVREMFVEVWDFNRPANRLYQELGFVNHINWLRKPLGR</sequence>
<protein>
    <submittedName>
        <fullName evidence="4">Histone acetyltransferase</fullName>
    </submittedName>
</protein>
<evidence type="ECO:0000259" key="3">
    <source>
        <dbReference type="PROSITE" id="PS51186"/>
    </source>
</evidence>
<evidence type="ECO:0000313" key="5">
    <source>
        <dbReference type="Proteomes" id="UP000030520"/>
    </source>
</evidence>
<gene>
    <name evidence="4" type="ORF">NL53_00965</name>
</gene>
<dbReference type="EMBL" id="JRWM01000002">
    <property type="protein sequence ID" value="KHA62468.1"/>
    <property type="molecule type" value="Genomic_DNA"/>
</dbReference>
<name>A0ABR4YG69_9VIBR</name>
<dbReference type="Pfam" id="PF00583">
    <property type="entry name" value="Acetyltransf_1"/>
    <property type="match status" value="1"/>
</dbReference>
<dbReference type="PANTHER" id="PTHR43420:SF44">
    <property type="entry name" value="ACETYLTRANSFERASE YPEA"/>
    <property type="match status" value="1"/>
</dbReference>
<comment type="caution">
    <text evidence="4">The sequence shown here is derived from an EMBL/GenBank/DDBJ whole genome shotgun (WGS) entry which is preliminary data.</text>
</comment>
<dbReference type="PROSITE" id="PS51186">
    <property type="entry name" value="GNAT"/>
    <property type="match status" value="1"/>
</dbReference>